<dbReference type="AlphaFoldDB" id="A0A8S3ZG39"/>
<keyword evidence="2" id="KW-1185">Reference proteome</keyword>
<accession>A0A8S3ZG39</accession>
<proteinExistence type="predicted"/>
<comment type="caution">
    <text evidence="1">The sequence shown here is derived from an EMBL/GenBank/DDBJ whole genome shotgun (WGS) entry which is preliminary data.</text>
</comment>
<name>A0A8S3ZG39_9EUPU</name>
<gene>
    <name evidence="1" type="ORF">CUNI_LOCUS11499</name>
</gene>
<dbReference type="Proteomes" id="UP000678393">
    <property type="component" value="Unassembled WGS sequence"/>
</dbReference>
<reference evidence="1" key="1">
    <citation type="submission" date="2021-04" db="EMBL/GenBank/DDBJ databases">
        <authorList>
            <consortium name="Molecular Ecology Group"/>
        </authorList>
    </citation>
    <scope>NUCLEOTIDE SEQUENCE</scope>
</reference>
<protein>
    <submittedName>
        <fullName evidence="1">Uncharacterized protein</fullName>
    </submittedName>
</protein>
<feature type="non-terminal residue" evidence="1">
    <location>
        <position position="74"/>
    </location>
</feature>
<evidence type="ECO:0000313" key="1">
    <source>
        <dbReference type="EMBL" id="CAG5125941.1"/>
    </source>
</evidence>
<dbReference type="Gene3D" id="3.10.20.90">
    <property type="entry name" value="Phosphatidylinositol 3-kinase Catalytic Subunit, Chain A, domain 1"/>
    <property type="match status" value="1"/>
</dbReference>
<dbReference type="EMBL" id="CAJHNH020002212">
    <property type="protein sequence ID" value="CAG5125941.1"/>
    <property type="molecule type" value="Genomic_DNA"/>
</dbReference>
<organism evidence="1 2">
    <name type="scientific">Candidula unifasciata</name>
    <dbReference type="NCBI Taxonomy" id="100452"/>
    <lineage>
        <taxon>Eukaryota</taxon>
        <taxon>Metazoa</taxon>
        <taxon>Spiralia</taxon>
        <taxon>Lophotrochozoa</taxon>
        <taxon>Mollusca</taxon>
        <taxon>Gastropoda</taxon>
        <taxon>Heterobranchia</taxon>
        <taxon>Euthyneura</taxon>
        <taxon>Panpulmonata</taxon>
        <taxon>Eupulmonata</taxon>
        <taxon>Stylommatophora</taxon>
        <taxon>Helicina</taxon>
        <taxon>Helicoidea</taxon>
        <taxon>Geomitridae</taxon>
        <taxon>Candidula</taxon>
    </lineage>
</organism>
<evidence type="ECO:0000313" key="2">
    <source>
        <dbReference type="Proteomes" id="UP000678393"/>
    </source>
</evidence>
<sequence length="74" mass="8591">EKQFVRVTGRATIRSLATFLQRKLHIDDNHKVDVYCPCQSGFVYLNNSHTLKAVKDLYSHDKDILHLNYDISSL</sequence>